<dbReference type="InterPro" id="IPR001492">
    <property type="entry name" value="Flagellin"/>
</dbReference>
<evidence type="ECO:0000259" key="5">
    <source>
        <dbReference type="Pfam" id="PF00700"/>
    </source>
</evidence>
<name>A0ABM7T9N6_9CLOT</name>
<proteinExistence type="inferred from homology"/>
<reference evidence="7" key="1">
    <citation type="submission" date="2021-07" db="EMBL/GenBank/DDBJ databases">
        <title>Complete genome sequencing of a Clostridium isolate.</title>
        <authorList>
            <person name="Ueki A."/>
            <person name="Tonouchi A."/>
        </authorList>
    </citation>
    <scope>NUCLEOTIDE SEQUENCE [LARGE SCALE GENOMIC DNA]</scope>
    <source>
        <strain evidence="7">C5S11</strain>
    </source>
</reference>
<keyword evidence="6" id="KW-0969">Cilium</keyword>
<evidence type="ECO:0000313" key="6">
    <source>
        <dbReference type="EMBL" id="BCZ48635.1"/>
    </source>
</evidence>
<feature type="domain" description="Flagellin C-terminal" evidence="5">
    <location>
        <begin position="334"/>
        <end position="414"/>
    </location>
</feature>
<dbReference type="SUPFAM" id="SSF64518">
    <property type="entry name" value="Phase 1 flagellin"/>
    <property type="match status" value="1"/>
</dbReference>
<dbReference type="NCBIfam" id="TIGR02550">
    <property type="entry name" value="flagell_flgL"/>
    <property type="match status" value="1"/>
</dbReference>
<dbReference type="InterPro" id="IPR013384">
    <property type="entry name" value="Flagell_FlgL"/>
</dbReference>
<dbReference type="EMBL" id="AP024849">
    <property type="protein sequence ID" value="BCZ48635.1"/>
    <property type="molecule type" value="Genomic_DNA"/>
</dbReference>
<dbReference type="Proteomes" id="UP000824633">
    <property type="component" value="Chromosome"/>
</dbReference>
<dbReference type="PANTHER" id="PTHR42792">
    <property type="entry name" value="FLAGELLIN"/>
    <property type="match status" value="1"/>
</dbReference>
<organism evidence="6 7">
    <name type="scientific">Clostridium gelidum</name>
    <dbReference type="NCBI Taxonomy" id="704125"/>
    <lineage>
        <taxon>Bacteria</taxon>
        <taxon>Bacillati</taxon>
        <taxon>Bacillota</taxon>
        <taxon>Clostridia</taxon>
        <taxon>Eubacteriales</taxon>
        <taxon>Clostridiaceae</taxon>
        <taxon>Clostridium</taxon>
    </lineage>
</organism>
<evidence type="ECO:0000259" key="4">
    <source>
        <dbReference type="Pfam" id="PF00669"/>
    </source>
</evidence>
<accession>A0ABM7T9N6</accession>
<dbReference type="Pfam" id="PF00700">
    <property type="entry name" value="Flagellin_C"/>
    <property type="match status" value="1"/>
</dbReference>
<comment type="subcellular location">
    <subcellularLocation>
        <location evidence="1">Bacterial flagellum</location>
    </subcellularLocation>
</comment>
<dbReference type="RefSeq" id="WP_224034884.1">
    <property type="nucleotide sequence ID" value="NZ_AP024849.1"/>
</dbReference>
<evidence type="ECO:0000256" key="3">
    <source>
        <dbReference type="ARBA" id="ARBA00023143"/>
    </source>
</evidence>
<dbReference type="Gene3D" id="1.20.1330.10">
    <property type="entry name" value="f41 fragment of flagellin, N-terminal domain"/>
    <property type="match status" value="1"/>
</dbReference>
<dbReference type="Pfam" id="PF00669">
    <property type="entry name" value="Flagellin_N"/>
    <property type="match status" value="1"/>
</dbReference>
<keyword evidence="6" id="KW-0966">Cell projection</keyword>
<dbReference type="PANTHER" id="PTHR42792:SF1">
    <property type="entry name" value="FLAGELLAR HOOK-ASSOCIATED PROTEIN 3"/>
    <property type="match status" value="1"/>
</dbReference>
<protein>
    <submittedName>
        <fullName evidence="6">Flagellar hook-associated protein 3</fullName>
    </submittedName>
</protein>
<keyword evidence="7" id="KW-1185">Reference proteome</keyword>
<comment type="similarity">
    <text evidence="2">Belongs to the bacterial flagellin family.</text>
</comment>
<dbReference type="InterPro" id="IPR001029">
    <property type="entry name" value="Flagellin_N"/>
</dbReference>
<dbReference type="InterPro" id="IPR046358">
    <property type="entry name" value="Flagellin_C"/>
</dbReference>
<keyword evidence="3" id="KW-0975">Bacterial flagellum</keyword>
<gene>
    <name evidence="6" type="primary">flgL</name>
    <name evidence="6" type="ORF">psyc5s11_47020</name>
</gene>
<evidence type="ECO:0000256" key="1">
    <source>
        <dbReference type="ARBA" id="ARBA00004365"/>
    </source>
</evidence>
<evidence type="ECO:0000313" key="7">
    <source>
        <dbReference type="Proteomes" id="UP000824633"/>
    </source>
</evidence>
<sequence>MSSRVTTNMLSSNYLRNMNRNLTNMKTLQNQLASGKEIQISSDNPSKATRNMQLHSEMSSNKQYNDNITDISNWLDTTDTALSQMGNVFGRVESLLVTAGNGTYSEDERIALRDEVKEKVSELSQILNTNFDGSYIFGGTKTSSKPTTVVNGVLQYADEAGKAITGYEKSDGTITSSPTGNTEVSLSVANITKLKQELNVLDYTTSSGPDYDRIDDINSLLYNTDTSASGGGLPLATIRADQIDIKNSTANKDTAIVELETVDKTIPINQINSNLQVDISQGVKSDFNKTAVDVLEFTDKSGKSINVSELLTNILKDLGVGGIKSNLNTTELKDIQSVTANLLQRRSETGSMQNRMESAKTNNENQNYNMTDILSKTEDIDLTEKTMEYAMLQTVYTASLQTSGKILPQSLLNYV</sequence>
<evidence type="ECO:0000256" key="2">
    <source>
        <dbReference type="ARBA" id="ARBA00005709"/>
    </source>
</evidence>
<keyword evidence="6" id="KW-0282">Flagellum</keyword>
<feature type="domain" description="Flagellin N-terminal" evidence="4">
    <location>
        <begin position="5"/>
        <end position="142"/>
    </location>
</feature>